<dbReference type="Gene3D" id="3.30.565.10">
    <property type="entry name" value="Histidine kinase-like ATPase, C-terminal domain"/>
    <property type="match status" value="1"/>
</dbReference>
<dbReference type="Proteomes" id="UP000886289">
    <property type="component" value="Unassembled WGS sequence"/>
</dbReference>
<gene>
    <name evidence="2" type="ORF">ENG63_05840</name>
</gene>
<dbReference type="AlphaFoldDB" id="A0A7C0U2W3"/>
<dbReference type="EMBL" id="DRBS01000224">
    <property type="protein sequence ID" value="HDD44363.1"/>
    <property type="molecule type" value="Genomic_DNA"/>
</dbReference>
<organism evidence="2">
    <name type="scientific">Desulfofervidus auxilii</name>
    <dbReference type="NCBI Taxonomy" id="1621989"/>
    <lineage>
        <taxon>Bacteria</taxon>
        <taxon>Pseudomonadati</taxon>
        <taxon>Thermodesulfobacteriota</taxon>
        <taxon>Candidatus Desulfofervidia</taxon>
        <taxon>Candidatus Desulfofervidales</taxon>
        <taxon>Candidatus Desulfofervidaceae</taxon>
        <taxon>Candidatus Desulfofervidus</taxon>
    </lineage>
</organism>
<reference evidence="2" key="1">
    <citation type="journal article" date="2020" name="mSystems">
        <title>Genome- and Community-Level Interaction Insights into Carbon Utilization and Element Cycling Functions of Hydrothermarchaeota in Hydrothermal Sediment.</title>
        <authorList>
            <person name="Zhou Z."/>
            <person name="Liu Y."/>
            <person name="Xu W."/>
            <person name="Pan J."/>
            <person name="Luo Z.H."/>
            <person name="Li M."/>
        </authorList>
    </citation>
    <scope>NUCLEOTIDE SEQUENCE [LARGE SCALE GENOMIC DNA]</scope>
    <source>
        <strain evidence="2">HyVt-233</strain>
    </source>
</reference>
<evidence type="ECO:0000259" key="1">
    <source>
        <dbReference type="Pfam" id="PF02518"/>
    </source>
</evidence>
<comment type="caution">
    <text evidence="2">The sequence shown here is derived from an EMBL/GenBank/DDBJ whole genome shotgun (WGS) entry which is preliminary data.</text>
</comment>
<name>A0A7C0U2W3_DESA2</name>
<feature type="domain" description="Histidine kinase/HSP90-like ATPase" evidence="1">
    <location>
        <begin position="5"/>
        <end position="32"/>
    </location>
</feature>
<dbReference type="InterPro" id="IPR036890">
    <property type="entry name" value="HATPase_C_sf"/>
</dbReference>
<sequence>CYDIVVNKHKGQIWVESEVGKGTTFTVKLPIKPDLDKENGKKKNSFRR</sequence>
<dbReference type="SUPFAM" id="SSF55874">
    <property type="entry name" value="ATPase domain of HSP90 chaperone/DNA topoisomerase II/histidine kinase"/>
    <property type="match status" value="1"/>
</dbReference>
<proteinExistence type="predicted"/>
<dbReference type="Pfam" id="PF02518">
    <property type="entry name" value="HATPase_c"/>
    <property type="match status" value="1"/>
</dbReference>
<accession>A0A7C0U2W3</accession>
<dbReference type="InterPro" id="IPR003594">
    <property type="entry name" value="HATPase_dom"/>
</dbReference>
<protein>
    <recommendedName>
        <fullName evidence="1">Histidine kinase/HSP90-like ATPase domain-containing protein</fullName>
    </recommendedName>
</protein>
<feature type="non-terminal residue" evidence="2">
    <location>
        <position position="1"/>
    </location>
</feature>
<evidence type="ECO:0000313" key="2">
    <source>
        <dbReference type="EMBL" id="HDD44363.1"/>
    </source>
</evidence>